<evidence type="ECO:0000313" key="1">
    <source>
        <dbReference type="EMBL" id="GAI13728.1"/>
    </source>
</evidence>
<name>X1L433_9ZZZZ</name>
<gene>
    <name evidence="1" type="ORF">S06H3_11128</name>
</gene>
<feature type="non-terminal residue" evidence="1">
    <location>
        <position position="85"/>
    </location>
</feature>
<reference evidence="1" key="1">
    <citation type="journal article" date="2014" name="Front. Microbiol.">
        <title>High frequency of phylogenetically diverse reductive dehalogenase-homologous genes in deep subseafloor sedimentary metagenomes.</title>
        <authorList>
            <person name="Kawai M."/>
            <person name="Futagami T."/>
            <person name="Toyoda A."/>
            <person name="Takaki Y."/>
            <person name="Nishi S."/>
            <person name="Hori S."/>
            <person name="Arai W."/>
            <person name="Tsubouchi T."/>
            <person name="Morono Y."/>
            <person name="Uchiyama I."/>
            <person name="Ito T."/>
            <person name="Fujiyama A."/>
            <person name="Inagaki F."/>
            <person name="Takami H."/>
        </authorList>
    </citation>
    <scope>NUCLEOTIDE SEQUENCE</scope>
    <source>
        <strain evidence="1">Expedition CK06-06</strain>
    </source>
</reference>
<protein>
    <submittedName>
        <fullName evidence="1">Uncharacterized protein</fullName>
    </submittedName>
</protein>
<accession>X1L433</accession>
<dbReference type="AlphaFoldDB" id="X1L433"/>
<comment type="caution">
    <text evidence="1">The sequence shown here is derived from an EMBL/GenBank/DDBJ whole genome shotgun (WGS) entry which is preliminary data.</text>
</comment>
<sequence>MIEPNRRYFSLLLKRGKNIVEEELISIAKSFTTDEFRDLQIWANLVWIDPMFRSEIEDLYKKGKNFSEEDKDRIISVENKIIASV</sequence>
<proteinExistence type="predicted"/>
<organism evidence="1">
    <name type="scientific">marine sediment metagenome</name>
    <dbReference type="NCBI Taxonomy" id="412755"/>
    <lineage>
        <taxon>unclassified sequences</taxon>
        <taxon>metagenomes</taxon>
        <taxon>ecological metagenomes</taxon>
    </lineage>
</organism>
<dbReference type="EMBL" id="BARV01005314">
    <property type="protein sequence ID" value="GAI13728.1"/>
    <property type="molecule type" value="Genomic_DNA"/>
</dbReference>